<protein>
    <submittedName>
        <fullName evidence="1">Uncharacterized protein</fullName>
    </submittedName>
</protein>
<dbReference type="InterPro" id="IPR004320">
    <property type="entry name" value="BPS1_pln"/>
</dbReference>
<proteinExistence type="predicted"/>
<gene>
    <name evidence="1" type="ORF">CTI12_AA319650</name>
</gene>
<comment type="caution">
    <text evidence="1">The sequence shown here is derived from an EMBL/GenBank/DDBJ whole genome shotgun (WGS) entry which is preliminary data.</text>
</comment>
<dbReference type="GO" id="GO:0048367">
    <property type="term" value="P:shoot system development"/>
    <property type="evidence" value="ECO:0007669"/>
    <property type="project" value="InterPro"/>
</dbReference>
<dbReference type="AlphaFoldDB" id="A0A2U1N184"/>
<accession>A0A2U1N184</accession>
<dbReference type="Pfam" id="PF03087">
    <property type="entry name" value="BPS1"/>
    <property type="match status" value="1"/>
</dbReference>
<name>A0A2U1N184_ARTAN</name>
<dbReference type="EMBL" id="PKPP01003866">
    <property type="protein sequence ID" value="PWA67262.1"/>
    <property type="molecule type" value="Genomic_DNA"/>
</dbReference>
<keyword evidence="2" id="KW-1185">Reference proteome</keyword>
<dbReference type="OrthoDB" id="1701699at2759"/>
<reference evidence="1 2" key="1">
    <citation type="journal article" date="2018" name="Mol. Plant">
        <title>The genome of Artemisia annua provides insight into the evolution of Asteraceae family and artemisinin biosynthesis.</title>
        <authorList>
            <person name="Shen Q."/>
            <person name="Zhang L."/>
            <person name="Liao Z."/>
            <person name="Wang S."/>
            <person name="Yan T."/>
            <person name="Shi P."/>
            <person name="Liu M."/>
            <person name="Fu X."/>
            <person name="Pan Q."/>
            <person name="Wang Y."/>
            <person name="Lv Z."/>
            <person name="Lu X."/>
            <person name="Zhang F."/>
            <person name="Jiang W."/>
            <person name="Ma Y."/>
            <person name="Chen M."/>
            <person name="Hao X."/>
            <person name="Li L."/>
            <person name="Tang Y."/>
            <person name="Lv G."/>
            <person name="Zhou Y."/>
            <person name="Sun X."/>
            <person name="Brodelius P.E."/>
            <person name="Rose J.K.C."/>
            <person name="Tang K."/>
        </authorList>
    </citation>
    <scope>NUCLEOTIDE SEQUENCE [LARGE SCALE GENOMIC DNA]</scope>
    <source>
        <strain evidence="2">cv. Huhao1</strain>
        <tissue evidence="1">Leaf</tissue>
    </source>
</reference>
<dbReference type="Proteomes" id="UP000245207">
    <property type="component" value="Unassembled WGS sequence"/>
</dbReference>
<evidence type="ECO:0000313" key="2">
    <source>
        <dbReference type="Proteomes" id="UP000245207"/>
    </source>
</evidence>
<sequence length="125" mass="14129">MLSVIQVFREVNASSTVIFRLLLVFLASPLTKKRPNGRRSMVSRILSNSKGVPEEQADTNENEFQCLDAALLTYIVCEKQEVIKIVQKKLETIDASLEGINSQLELMSRRQIAARASLLNMISRY</sequence>
<evidence type="ECO:0000313" key="1">
    <source>
        <dbReference type="EMBL" id="PWA67262.1"/>
    </source>
</evidence>
<dbReference type="GO" id="GO:0048364">
    <property type="term" value="P:root development"/>
    <property type="evidence" value="ECO:0007669"/>
    <property type="project" value="InterPro"/>
</dbReference>
<organism evidence="1 2">
    <name type="scientific">Artemisia annua</name>
    <name type="common">Sweet wormwood</name>
    <dbReference type="NCBI Taxonomy" id="35608"/>
    <lineage>
        <taxon>Eukaryota</taxon>
        <taxon>Viridiplantae</taxon>
        <taxon>Streptophyta</taxon>
        <taxon>Embryophyta</taxon>
        <taxon>Tracheophyta</taxon>
        <taxon>Spermatophyta</taxon>
        <taxon>Magnoliopsida</taxon>
        <taxon>eudicotyledons</taxon>
        <taxon>Gunneridae</taxon>
        <taxon>Pentapetalae</taxon>
        <taxon>asterids</taxon>
        <taxon>campanulids</taxon>
        <taxon>Asterales</taxon>
        <taxon>Asteraceae</taxon>
        <taxon>Asteroideae</taxon>
        <taxon>Anthemideae</taxon>
        <taxon>Artemisiinae</taxon>
        <taxon>Artemisia</taxon>
    </lineage>
</organism>